<evidence type="ECO:0000256" key="1">
    <source>
        <dbReference type="ARBA" id="ARBA00023157"/>
    </source>
</evidence>
<feature type="region of interest" description="Disordered" evidence="2">
    <location>
        <begin position="703"/>
        <end position="722"/>
    </location>
</feature>
<dbReference type="EMBL" id="RQTK01000270">
    <property type="protein sequence ID" value="RUS82811.1"/>
    <property type="molecule type" value="Genomic_DNA"/>
</dbReference>
<evidence type="ECO:0000313" key="5">
    <source>
        <dbReference type="Proteomes" id="UP000271974"/>
    </source>
</evidence>
<accession>A0A3S1BG17</accession>
<comment type="caution">
    <text evidence="4">The sequence shown here is derived from an EMBL/GenBank/DDBJ whole genome shotgun (WGS) entry which is preliminary data.</text>
</comment>
<dbReference type="Gene3D" id="4.10.410.20">
    <property type="match status" value="1"/>
</dbReference>
<keyword evidence="1" id="KW-1015">Disulfide bond</keyword>
<reference evidence="4 5" key="1">
    <citation type="submission" date="2019-01" db="EMBL/GenBank/DDBJ databases">
        <title>A draft genome assembly of the solar-powered sea slug Elysia chlorotica.</title>
        <authorList>
            <person name="Cai H."/>
            <person name="Li Q."/>
            <person name="Fang X."/>
            <person name="Li J."/>
            <person name="Curtis N.E."/>
            <person name="Altenburger A."/>
            <person name="Shibata T."/>
            <person name="Feng M."/>
            <person name="Maeda T."/>
            <person name="Schwartz J.A."/>
            <person name="Shigenobu S."/>
            <person name="Lundholm N."/>
            <person name="Nishiyama T."/>
            <person name="Yang H."/>
            <person name="Hasebe M."/>
            <person name="Li S."/>
            <person name="Pierce S.K."/>
            <person name="Wang J."/>
        </authorList>
    </citation>
    <scope>NUCLEOTIDE SEQUENCE [LARGE SCALE GENOMIC DNA]</scope>
    <source>
        <strain evidence="4">EC2010</strain>
        <tissue evidence="4">Whole organism of an adult</tissue>
    </source>
</reference>
<proteinExistence type="predicted"/>
<dbReference type="AlphaFoldDB" id="A0A3S1BG17"/>
<dbReference type="InterPro" id="IPR036024">
    <property type="entry name" value="Somatomedin_B-like_dom_sf"/>
</dbReference>
<protein>
    <recommendedName>
        <fullName evidence="3">SMB domain-containing protein</fullName>
    </recommendedName>
</protein>
<evidence type="ECO:0000313" key="4">
    <source>
        <dbReference type="EMBL" id="RUS82811.1"/>
    </source>
</evidence>
<dbReference type="OrthoDB" id="6155123at2759"/>
<sequence length="1224" mass="136815">MRQGNRVTRSCLKPRRPRFGTMDKKSTDSRCTENKPRCRFLFLRLFLLTLAFVIPAHHTHHAHRPSALVMNALFLTRRPAMTLKPLENMNRQGVVKDIVHSTVSVGEDSLHTVNSGQEENWTNLNLGEKDAENTQNEVDVETIISLTKNITYMGLIKNGTQSMDKGNLGTIPAELKTGLAKNVTHLIEEDAQNTHHDGELEAKLEELPSRPVENVSTFNLIEKLKKIPELHSNLETLTTEFIVKSDGKVSSENGVNGQYKCKETAEYDDYEGRLKTIDKHSLVRTTNTIANESVKEHDIRSTEPEDVVGTAIKEASILPSETMPHDNLMSKLRDTTVNENIVNTENEQLPIRPLENLAVENWKKQVLQTTEPENCLATPTKKFSSCLEAQNVSLMTETYITRTNGALGEGQGVISTPPTVDKSIAKKKVPWGEGNGIFKLIIDSNRPVNISSPVETMRHTDSSESRDSSNFNNTTSYIETNAAYLQSISQSKSSEMHVDISSAFTTSSTTDKGRVKLERKASSNDPAREIHRIDAYFTSIATPNYSTAHTIANKTRFVPKSNITTANKTALGSNFSKRPSSTFHERLHTPFTSINTQVKSIYRNKRSPRPINTSERSYVHKMNWLTMNSSNPSLSCRNRCGLDANFPCSCDDKCVVHRTCCEDLAQSCPELYSQALTKFRHLLHASVRCDEISAVHMVESCPSEQQTAGNEYPPENPKGEDRGKMVSLSEILSNAPVTDLHTGIIYANATVYNCNNKQGPAFNVSETLESPVALWYTQMGTRNNNAPSRIQDVNKVLDLSTFSFIPPRSEPAVGSVSSLCYGDETVACIAMLANQTGAQDLVCNNTVVNYFDTRGDYLTLSLKDFKNTADKICPVCLSDYQKTIGFRDRFLLTGFKVLMSFSEISGQVVYDLPQDVEENLDGAPWWSWTCNMSRQPETFPATQPMTEPMTQAIAQSDLACNVLACDPRFLKTADGICREVVEAEFSIQTELVSEGKTCSIASEVFITALRCFLDSMYKLKATDEPFRIYQENSSRANVTLTTVRMHMYFDSDKNTYYSNLVANYFTLYSIMLVFAQQNCLLEEERVEWGTFTAQNLIQLLSRQIPSGGVLRVTNHRGKQSMDMESPQMKSILDRFIFTVCLLLGQHDQSLDDEIDCSHSSERNFGLTTVDIDGLVAQLNALNCFNKSEVVSETQERVNQKAGVANTIASCIILYLHVVITLLSK</sequence>
<gene>
    <name evidence="4" type="ORF">EGW08_009431</name>
</gene>
<feature type="domain" description="SMB" evidence="3">
    <location>
        <begin position="632"/>
        <end position="672"/>
    </location>
</feature>
<evidence type="ECO:0000256" key="2">
    <source>
        <dbReference type="SAM" id="MobiDB-lite"/>
    </source>
</evidence>
<keyword evidence="5" id="KW-1185">Reference proteome</keyword>
<dbReference type="Proteomes" id="UP000271974">
    <property type="component" value="Unassembled WGS sequence"/>
</dbReference>
<dbReference type="SUPFAM" id="SSF90188">
    <property type="entry name" value="Somatomedin B domain"/>
    <property type="match status" value="1"/>
</dbReference>
<evidence type="ECO:0000259" key="3">
    <source>
        <dbReference type="PROSITE" id="PS50958"/>
    </source>
</evidence>
<dbReference type="PROSITE" id="PS50958">
    <property type="entry name" value="SMB_2"/>
    <property type="match status" value="1"/>
</dbReference>
<organism evidence="4 5">
    <name type="scientific">Elysia chlorotica</name>
    <name type="common">Eastern emerald elysia</name>
    <name type="synonym">Sea slug</name>
    <dbReference type="NCBI Taxonomy" id="188477"/>
    <lineage>
        <taxon>Eukaryota</taxon>
        <taxon>Metazoa</taxon>
        <taxon>Spiralia</taxon>
        <taxon>Lophotrochozoa</taxon>
        <taxon>Mollusca</taxon>
        <taxon>Gastropoda</taxon>
        <taxon>Heterobranchia</taxon>
        <taxon>Euthyneura</taxon>
        <taxon>Panpulmonata</taxon>
        <taxon>Sacoglossa</taxon>
        <taxon>Placobranchoidea</taxon>
        <taxon>Plakobranchidae</taxon>
        <taxon>Elysia</taxon>
    </lineage>
</organism>
<dbReference type="Pfam" id="PF01033">
    <property type="entry name" value="Somatomedin_B"/>
    <property type="match status" value="1"/>
</dbReference>
<dbReference type="STRING" id="188477.A0A3S1BG17"/>
<dbReference type="InterPro" id="IPR001212">
    <property type="entry name" value="Somatomedin_B_dom"/>
</dbReference>
<feature type="region of interest" description="Disordered" evidence="2">
    <location>
        <begin position="1"/>
        <end position="30"/>
    </location>
</feature>
<name>A0A3S1BG17_ELYCH</name>
<feature type="compositionally biased region" description="Basic and acidic residues" evidence="2">
    <location>
        <begin position="21"/>
        <end position="30"/>
    </location>
</feature>